<dbReference type="SUPFAM" id="SSF103473">
    <property type="entry name" value="MFS general substrate transporter"/>
    <property type="match status" value="1"/>
</dbReference>
<reference evidence="6" key="1">
    <citation type="journal article" date="2023" name="G3 (Bethesda)">
        <title>Whole genome assembly and annotation of the endangered Caribbean coral Acropora cervicornis.</title>
        <authorList>
            <person name="Selwyn J.D."/>
            <person name="Vollmer S.V."/>
        </authorList>
    </citation>
    <scope>NUCLEOTIDE SEQUENCE</scope>
    <source>
        <strain evidence="6">K2</strain>
    </source>
</reference>
<feature type="transmembrane region" description="Helical" evidence="5">
    <location>
        <begin position="249"/>
        <end position="270"/>
    </location>
</feature>
<dbReference type="PANTHER" id="PTHR10924">
    <property type="entry name" value="MAJOR FACILITATOR SUPERFAMILY PROTEIN-RELATED"/>
    <property type="match status" value="1"/>
</dbReference>
<gene>
    <name evidence="6" type="ORF">P5673_010896</name>
</gene>
<keyword evidence="2 5" id="KW-0812">Transmembrane</keyword>
<dbReference type="InterPro" id="IPR036259">
    <property type="entry name" value="MFS_trans_sf"/>
</dbReference>
<evidence type="ECO:0000313" key="7">
    <source>
        <dbReference type="Proteomes" id="UP001249851"/>
    </source>
</evidence>
<accession>A0AAD9QRD8</accession>
<name>A0AAD9QRD8_ACRCE</name>
<dbReference type="PANTHER" id="PTHR10924:SF27">
    <property type="entry name" value="SOLUTE CARRIER FAMILY 49 MEMBER 4"/>
    <property type="match status" value="1"/>
</dbReference>
<feature type="transmembrane region" description="Helical" evidence="5">
    <location>
        <begin position="67"/>
        <end position="86"/>
    </location>
</feature>
<dbReference type="EMBL" id="JARQWQ010000019">
    <property type="protein sequence ID" value="KAK2565720.1"/>
    <property type="molecule type" value="Genomic_DNA"/>
</dbReference>
<dbReference type="Proteomes" id="UP001249851">
    <property type="component" value="Unassembled WGS sequence"/>
</dbReference>
<dbReference type="AlphaFoldDB" id="A0AAD9QRD8"/>
<feature type="transmembrane region" description="Helical" evidence="5">
    <location>
        <begin position="214"/>
        <end position="237"/>
    </location>
</feature>
<dbReference type="InterPro" id="IPR049680">
    <property type="entry name" value="FLVCR1-2_SLC49-like"/>
</dbReference>
<evidence type="ECO:0000256" key="1">
    <source>
        <dbReference type="ARBA" id="ARBA00004141"/>
    </source>
</evidence>
<feature type="transmembrane region" description="Helical" evidence="5">
    <location>
        <begin position="118"/>
        <end position="135"/>
    </location>
</feature>
<keyword evidence="7" id="KW-1185">Reference proteome</keyword>
<evidence type="ECO:0000256" key="5">
    <source>
        <dbReference type="SAM" id="Phobius"/>
    </source>
</evidence>
<evidence type="ECO:0000313" key="6">
    <source>
        <dbReference type="EMBL" id="KAK2565720.1"/>
    </source>
</evidence>
<reference evidence="6" key="2">
    <citation type="journal article" date="2023" name="Science">
        <title>Genomic signatures of disease resistance in endangered staghorn corals.</title>
        <authorList>
            <person name="Vollmer S.V."/>
            <person name="Selwyn J.D."/>
            <person name="Despard B.A."/>
            <person name="Roesel C.L."/>
        </authorList>
    </citation>
    <scope>NUCLEOTIDE SEQUENCE</scope>
    <source>
        <strain evidence="6">K2</strain>
    </source>
</reference>
<evidence type="ECO:0000256" key="4">
    <source>
        <dbReference type="ARBA" id="ARBA00023136"/>
    </source>
</evidence>
<proteinExistence type="predicted"/>
<protein>
    <submittedName>
        <fullName evidence="6">Solute carrier family 49 member 4-like protein</fullName>
    </submittedName>
</protein>
<feature type="transmembrane region" description="Helical" evidence="5">
    <location>
        <begin position="185"/>
        <end position="202"/>
    </location>
</feature>
<keyword evidence="3 5" id="KW-1133">Transmembrane helix</keyword>
<sequence length="310" mass="34102">MTATAIATLASYLGSAFSYIAGPNLVPDIDYGNLTAYHAGHSVDIDKLRNITTPEQKEFLLTRINDYLFIEAVLVGILFFVVLIYFPAKPPSPPSLSSAAGRLDFVSGAKTLLKNRSFWWLLIIFSISNGVNWGWSSVQDLIFSGVGIDQKTAGWLGFWANVASLLAISFSWYADRIQSFTKPILIFLFLSTACAQTVLSLACEEVIPLTKAAFFAAGVSQVVLFSGTVPLIMELAAECAYPVAEGITSGVMILSVYGINFVFFVAFMFPQANPRWMNWLLVSSTVVCIPLIAFYTERYKRLDVDESKQS</sequence>
<feature type="transmembrane region" description="Helical" evidence="5">
    <location>
        <begin position="276"/>
        <end position="295"/>
    </location>
</feature>
<dbReference type="GO" id="GO:0016020">
    <property type="term" value="C:membrane"/>
    <property type="evidence" value="ECO:0007669"/>
    <property type="project" value="UniProtKB-SubCell"/>
</dbReference>
<comment type="caution">
    <text evidence="6">The sequence shown here is derived from an EMBL/GenBank/DDBJ whole genome shotgun (WGS) entry which is preliminary data.</text>
</comment>
<dbReference type="Gene3D" id="1.20.1250.20">
    <property type="entry name" value="MFS general substrate transporter like domains"/>
    <property type="match status" value="1"/>
</dbReference>
<organism evidence="6 7">
    <name type="scientific">Acropora cervicornis</name>
    <name type="common">Staghorn coral</name>
    <dbReference type="NCBI Taxonomy" id="6130"/>
    <lineage>
        <taxon>Eukaryota</taxon>
        <taxon>Metazoa</taxon>
        <taxon>Cnidaria</taxon>
        <taxon>Anthozoa</taxon>
        <taxon>Hexacorallia</taxon>
        <taxon>Scleractinia</taxon>
        <taxon>Astrocoeniina</taxon>
        <taxon>Acroporidae</taxon>
        <taxon>Acropora</taxon>
    </lineage>
</organism>
<evidence type="ECO:0000256" key="3">
    <source>
        <dbReference type="ARBA" id="ARBA00022989"/>
    </source>
</evidence>
<comment type="subcellular location">
    <subcellularLocation>
        <location evidence="1">Membrane</location>
        <topology evidence="1">Multi-pass membrane protein</topology>
    </subcellularLocation>
</comment>
<keyword evidence="4 5" id="KW-0472">Membrane</keyword>
<evidence type="ECO:0000256" key="2">
    <source>
        <dbReference type="ARBA" id="ARBA00022692"/>
    </source>
</evidence>
<feature type="transmembrane region" description="Helical" evidence="5">
    <location>
        <begin position="155"/>
        <end position="173"/>
    </location>
</feature>